<evidence type="ECO:0000313" key="3">
    <source>
        <dbReference type="Proteomes" id="UP001142153"/>
    </source>
</evidence>
<keyword evidence="3" id="KW-1185">Reference proteome</keyword>
<sequence length="49" mass="5163">MAAVNAALTEVRGRQSRRMTGQADDMSVSAARYDTTDEDGSTAITVVSV</sequence>
<evidence type="ECO:0000313" key="2">
    <source>
        <dbReference type="EMBL" id="MCZ8382243.1"/>
    </source>
</evidence>
<dbReference type="EMBL" id="JAPZPY010000016">
    <property type="protein sequence ID" value="MCZ8382243.1"/>
    <property type="molecule type" value="Genomic_DNA"/>
</dbReference>
<proteinExistence type="predicted"/>
<reference evidence="2" key="1">
    <citation type="submission" date="2022-12" db="EMBL/GenBank/DDBJ databases">
        <authorList>
            <person name="Deng Y."/>
            <person name="Zhang Y.-Q."/>
        </authorList>
    </citation>
    <scope>NUCLEOTIDE SEQUENCE</scope>
    <source>
        <strain evidence="2">CPCC 205372</strain>
    </source>
</reference>
<comment type="caution">
    <text evidence="2">The sequence shown here is derived from an EMBL/GenBank/DDBJ whole genome shotgun (WGS) entry which is preliminary data.</text>
</comment>
<feature type="region of interest" description="Disordered" evidence="1">
    <location>
        <begin position="1"/>
        <end position="37"/>
    </location>
</feature>
<evidence type="ECO:0000256" key="1">
    <source>
        <dbReference type="SAM" id="MobiDB-lite"/>
    </source>
</evidence>
<dbReference type="Proteomes" id="UP001142153">
    <property type="component" value="Unassembled WGS sequence"/>
</dbReference>
<dbReference type="RefSeq" id="WP_269896715.1">
    <property type="nucleotide sequence ID" value="NZ_JAPZPY010000016.1"/>
</dbReference>
<organism evidence="2 3">
    <name type="scientific">Mycobacterium hippophais</name>
    <dbReference type="NCBI Taxonomy" id="3016340"/>
    <lineage>
        <taxon>Bacteria</taxon>
        <taxon>Bacillati</taxon>
        <taxon>Actinomycetota</taxon>
        <taxon>Actinomycetes</taxon>
        <taxon>Mycobacteriales</taxon>
        <taxon>Mycobacteriaceae</taxon>
        <taxon>Mycobacterium</taxon>
    </lineage>
</organism>
<accession>A0ABT4Q0D9</accession>
<gene>
    <name evidence="2" type="ORF">O6P37_25560</name>
</gene>
<name>A0ABT4Q0D9_9MYCO</name>
<protein>
    <submittedName>
        <fullName evidence="2">Uncharacterized protein</fullName>
    </submittedName>
</protein>